<protein>
    <recommendedName>
        <fullName evidence="3">FAS1 domain-containing protein</fullName>
    </recommendedName>
</protein>
<dbReference type="PROSITE" id="PS50213">
    <property type="entry name" value="FAS1"/>
    <property type="match status" value="2"/>
</dbReference>
<feature type="chain" id="PRO_5024366417" description="FAS1 domain-containing protein" evidence="2">
    <location>
        <begin position="19"/>
        <end position="471"/>
    </location>
</feature>
<organism evidence="4 5">
    <name type="scientific">Lasallia pustulata</name>
    <dbReference type="NCBI Taxonomy" id="136370"/>
    <lineage>
        <taxon>Eukaryota</taxon>
        <taxon>Fungi</taxon>
        <taxon>Dikarya</taxon>
        <taxon>Ascomycota</taxon>
        <taxon>Pezizomycotina</taxon>
        <taxon>Lecanoromycetes</taxon>
        <taxon>OSLEUM clade</taxon>
        <taxon>Umbilicariomycetidae</taxon>
        <taxon>Umbilicariales</taxon>
        <taxon>Umbilicariaceae</taxon>
        <taxon>Lasallia</taxon>
    </lineage>
</organism>
<evidence type="ECO:0000256" key="2">
    <source>
        <dbReference type="SAM" id="SignalP"/>
    </source>
</evidence>
<dbReference type="InterPro" id="IPR036378">
    <property type="entry name" value="FAS1_dom_sf"/>
</dbReference>
<feature type="region of interest" description="Disordered" evidence="1">
    <location>
        <begin position="399"/>
        <end position="430"/>
    </location>
</feature>
<feature type="signal peptide" evidence="2">
    <location>
        <begin position="1"/>
        <end position="18"/>
    </location>
</feature>
<dbReference type="AlphaFoldDB" id="A0A5M8PDN7"/>
<sequence length="471" mass="49015">MKLIRLLALLVEVSTVSAQSLLNATANYSQLSDFRQLLMTNPNAASRLLTNVTLSADQKITVLIPNNDAFTRYQRNNGMPVSALASSDLANVLDYHSLQGSLSSSDLQQPMGLVAATALTNQTYDNRGLASSGAKIPQVVYISSVNTANGTVTTLKGQTTSPGATFDIKSGEGLQTTLEPVNGAWSGGLFQIVNSFLTLPVNQTITMASQGLNSFVSGLALTDVTEGTNAAPGLTCVCPADQGFAAISDLFTHNLTDGPGSLLATLRRHGLTGSFYTTNFTDGSLIHSQNGYAILVTQKNGSIFLNDAKIVGSNYIANSGCIHALDRVMGFLNTTTDITTPANASIYSNASNIPAPTPLSNYTTSSTIRDYTMSSTIIDYTMGSTIIDYTTGSTIIPLSTSSPSESTSTSAMATTSASMSATSTSGQTVVAPARTATGTSGKSGEGNAKRSAELVSWIGVVAVAVWSLLLL</sequence>
<dbReference type="Gene3D" id="2.30.180.10">
    <property type="entry name" value="FAS1 domain"/>
    <property type="match status" value="2"/>
</dbReference>
<feature type="domain" description="FAS1" evidence="3">
    <location>
        <begin position="199"/>
        <end position="329"/>
    </location>
</feature>
<reference evidence="4 5" key="1">
    <citation type="submission" date="2019-09" db="EMBL/GenBank/DDBJ databases">
        <title>The hologenome of the rock-dwelling lichen Lasallia pustulata.</title>
        <authorList>
            <person name="Greshake Tzovaras B."/>
            <person name="Segers F."/>
            <person name="Bicker A."/>
            <person name="Dal Grande F."/>
            <person name="Otte J."/>
            <person name="Hankeln T."/>
            <person name="Schmitt I."/>
            <person name="Ebersberger I."/>
        </authorList>
    </citation>
    <scope>NUCLEOTIDE SEQUENCE [LARGE SCALE GENOMIC DNA]</scope>
    <source>
        <strain evidence="4">A1-1</strain>
    </source>
</reference>
<dbReference type="SUPFAM" id="SSF82153">
    <property type="entry name" value="FAS1 domain"/>
    <property type="match status" value="2"/>
</dbReference>
<dbReference type="Proteomes" id="UP000324767">
    <property type="component" value="Unassembled WGS sequence"/>
</dbReference>
<comment type="caution">
    <text evidence="4">The sequence shown here is derived from an EMBL/GenBank/DDBJ whole genome shotgun (WGS) entry which is preliminary data.</text>
</comment>
<proteinExistence type="predicted"/>
<dbReference type="OrthoDB" id="286301at2759"/>
<feature type="domain" description="FAS1" evidence="3">
    <location>
        <begin position="18"/>
        <end position="166"/>
    </location>
</feature>
<dbReference type="EMBL" id="VXIT01000021">
    <property type="protein sequence ID" value="KAA6407010.1"/>
    <property type="molecule type" value="Genomic_DNA"/>
</dbReference>
<evidence type="ECO:0000259" key="3">
    <source>
        <dbReference type="PROSITE" id="PS50213"/>
    </source>
</evidence>
<gene>
    <name evidence="4" type="ORF">FRX48_09308</name>
</gene>
<keyword evidence="2" id="KW-0732">Signal</keyword>
<evidence type="ECO:0000313" key="5">
    <source>
        <dbReference type="Proteomes" id="UP000324767"/>
    </source>
</evidence>
<name>A0A5M8PDN7_9LECA</name>
<dbReference type="Pfam" id="PF02469">
    <property type="entry name" value="Fasciclin"/>
    <property type="match status" value="2"/>
</dbReference>
<evidence type="ECO:0000256" key="1">
    <source>
        <dbReference type="SAM" id="MobiDB-lite"/>
    </source>
</evidence>
<feature type="compositionally biased region" description="Low complexity" evidence="1">
    <location>
        <begin position="399"/>
        <end position="426"/>
    </location>
</feature>
<evidence type="ECO:0000313" key="4">
    <source>
        <dbReference type="EMBL" id="KAA6407010.1"/>
    </source>
</evidence>
<accession>A0A5M8PDN7</accession>
<dbReference type="InterPro" id="IPR000782">
    <property type="entry name" value="FAS1_domain"/>
</dbReference>
<dbReference type="SMART" id="SM00554">
    <property type="entry name" value="FAS1"/>
    <property type="match status" value="2"/>
</dbReference>